<name>A0A6B0SE06_9CETA</name>
<organism evidence="1 2">
    <name type="scientific">Bos mutus</name>
    <name type="common">wild yak</name>
    <dbReference type="NCBI Taxonomy" id="72004"/>
    <lineage>
        <taxon>Eukaryota</taxon>
        <taxon>Metazoa</taxon>
        <taxon>Chordata</taxon>
        <taxon>Craniata</taxon>
        <taxon>Vertebrata</taxon>
        <taxon>Euteleostomi</taxon>
        <taxon>Mammalia</taxon>
        <taxon>Eutheria</taxon>
        <taxon>Laurasiatheria</taxon>
        <taxon>Artiodactyla</taxon>
        <taxon>Ruminantia</taxon>
        <taxon>Pecora</taxon>
        <taxon>Bovidae</taxon>
        <taxon>Bovinae</taxon>
        <taxon>Bos</taxon>
    </lineage>
</organism>
<comment type="caution">
    <text evidence="1">The sequence shown here is derived from an EMBL/GenBank/DDBJ whole genome shotgun (WGS) entry which is preliminary data.</text>
</comment>
<gene>
    <name evidence="1" type="ORF">E5288_WYG022086</name>
</gene>
<evidence type="ECO:0000313" key="1">
    <source>
        <dbReference type="EMBL" id="MXQ98907.1"/>
    </source>
</evidence>
<dbReference type="Proteomes" id="UP000322234">
    <property type="component" value="Unassembled WGS sequence"/>
</dbReference>
<dbReference type="EMBL" id="VBQZ03000304">
    <property type="protein sequence ID" value="MXQ98907.1"/>
    <property type="molecule type" value="Genomic_DNA"/>
</dbReference>
<sequence length="59" mass="6817">MGMALVFRPILRVIEKSNAKMDAYQWSVDMRISAAMTGFVLYVLSTELYPRIVHTLRII</sequence>
<reference evidence="1" key="1">
    <citation type="submission" date="2019-10" db="EMBL/GenBank/DDBJ databases">
        <title>The sequence and de novo assembly of the wild yak genome.</title>
        <authorList>
            <person name="Liu Y."/>
        </authorList>
    </citation>
    <scope>NUCLEOTIDE SEQUENCE [LARGE SCALE GENOMIC DNA]</scope>
    <source>
        <strain evidence="1">WY2019</strain>
    </source>
</reference>
<proteinExistence type="predicted"/>
<accession>A0A6B0SE06</accession>
<dbReference type="AlphaFoldDB" id="A0A6B0SE06"/>
<protein>
    <submittedName>
        <fullName evidence="1">Uncharacterized protein</fullName>
    </submittedName>
</protein>
<keyword evidence="2" id="KW-1185">Reference proteome</keyword>
<evidence type="ECO:0000313" key="2">
    <source>
        <dbReference type="Proteomes" id="UP000322234"/>
    </source>
</evidence>